<dbReference type="PROSITE" id="PS50929">
    <property type="entry name" value="ABC_TM1F"/>
    <property type="match status" value="1"/>
</dbReference>
<dbReference type="EMBL" id="AP009386">
    <property type="protein sequence ID" value="BAG46654.1"/>
    <property type="molecule type" value="Genomic_DNA"/>
</dbReference>
<dbReference type="RefSeq" id="WP_012216576.1">
    <property type="nucleotide sequence ID" value="NC_010086.1"/>
</dbReference>
<dbReference type="Proteomes" id="UP000008815">
    <property type="component" value="Chromosome 2"/>
</dbReference>
<evidence type="ECO:0000259" key="16">
    <source>
        <dbReference type="PROSITE" id="PS50929"/>
    </source>
</evidence>
<evidence type="ECO:0000256" key="4">
    <source>
        <dbReference type="ARBA" id="ARBA00022519"/>
    </source>
</evidence>
<dbReference type="InterPro" id="IPR017750">
    <property type="entry name" value="ATPase_T1SS"/>
</dbReference>
<gene>
    <name evidence="18" type="ordered locus">BMULJ_04807</name>
</gene>
<evidence type="ECO:0000259" key="15">
    <source>
        <dbReference type="PROSITE" id="PS50893"/>
    </source>
</evidence>
<keyword evidence="10 14" id="KW-0472">Membrane</keyword>
<evidence type="ECO:0000256" key="1">
    <source>
        <dbReference type="ARBA" id="ARBA00004651"/>
    </source>
</evidence>
<evidence type="ECO:0000313" key="19">
    <source>
        <dbReference type="Proteomes" id="UP000008815"/>
    </source>
</evidence>
<dbReference type="KEGG" id="bmu:Bmul_3711"/>
<dbReference type="PROSITE" id="PS50893">
    <property type="entry name" value="ABC_TRANSPORTER_2"/>
    <property type="match status" value="1"/>
</dbReference>
<dbReference type="InterPro" id="IPR039421">
    <property type="entry name" value="Type_1_exporter"/>
</dbReference>
<comment type="function">
    <text evidence="11">Involved in the export of calmodulin-sensitive adenylate cyclase-hemolysin (cyclolysin).</text>
</comment>
<dbReference type="Pfam" id="PF00664">
    <property type="entry name" value="ABC_membrane"/>
    <property type="match status" value="1"/>
</dbReference>
<dbReference type="HOGENOM" id="CLU_000604_95_6_4"/>
<comment type="similarity">
    <text evidence="12">Belongs to the ABC transporter superfamily. Cyclolysin exporter (TC 3.A.1.109.2) family.</text>
</comment>
<evidence type="ECO:0000256" key="6">
    <source>
        <dbReference type="ARBA" id="ARBA00022735"/>
    </source>
</evidence>
<feature type="domain" description="Peptidase C39" evidence="17">
    <location>
        <begin position="9"/>
        <end position="133"/>
    </location>
</feature>
<keyword evidence="9 14" id="KW-1133">Transmembrane helix</keyword>
<evidence type="ECO:0000256" key="11">
    <source>
        <dbReference type="ARBA" id="ARBA00055355"/>
    </source>
</evidence>
<evidence type="ECO:0000256" key="13">
    <source>
        <dbReference type="ARBA" id="ARBA00072252"/>
    </source>
</evidence>
<dbReference type="GO" id="GO:0016887">
    <property type="term" value="F:ATP hydrolysis activity"/>
    <property type="evidence" value="ECO:0007669"/>
    <property type="project" value="InterPro"/>
</dbReference>
<evidence type="ECO:0000256" key="9">
    <source>
        <dbReference type="ARBA" id="ARBA00022989"/>
    </source>
</evidence>
<keyword evidence="6" id="KW-0204">Cytolysis</keyword>
<feature type="domain" description="ABC transmembrane type-1" evidence="16">
    <location>
        <begin position="172"/>
        <end position="448"/>
    </location>
</feature>
<name>A0A0H3KWA4_BURM1</name>
<dbReference type="PANTHER" id="PTHR24221:SF248">
    <property type="entry name" value="ABC TRANSPORTER TRANSMEMBRANE REGION"/>
    <property type="match status" value="1"/>
</dbReference>
<dbReference type="GO" id="GO:0008233">
    <property type="term" value="F:peptidase activity"/>
    <property type="evidence" value="ECO:0007669"/>
    <property type="project" value="InterPro"/>
</dbReference>
<dbReference type="KEGG" id="bmj:BMULJ_04807"/>
<dbReference type="InterPro" id="IPR011527">
    <property type="entry name" value="ABC1_TM_dom"/>
</dbReference>
<keyword evidence="19" id="KW-1185">Reference proteome</keyword>
<evidence type="ECO:0000256" key="12">
    <source>
        <dbReference type="ARBA" id="ARBA00061173"/>
    </source>
</evidence>
<dbReference type="InterPro" id="IPR017871">
    <property type="entry name" value="ABC_transporter-like_CS"/>
</dbReference>
<evidence type="ECO:0000256" key="3">
    <source>
        <dbReference type="ARBA" id="ARBA00022475"/>
    </source>
</evidence>
<dbReference type="GO" id="GO:0005886">
    <property type="term" value="C:plasma membrane"/>
    <property type="evidence" value="ECO:0007669"/>
    <property type="project" value="UniProtKB-SubCell"/>
</dbReference>
<keyword evidence="5 14" id="KW-0812">Transmembrane</keyword>
<evidence type="ECO:0000256" key="7">
    <source>
        <dbReference type="ARBA" id="ARBA00022741"/>
    </source>
</evidence>
<keyword evidence="3" id="KW-1003">Cell membrane</keyword>
<evidence type="ECO:0000256" key="2">
    <source>
        <dbReference type="ARBA" id="ARBA00022448"/>
    </source>
</evidence>
<evidence type="ECO:0000256" key="10">
    <source>
        <dbReference type="ARBA" id="ARBA00023136"/>
    </source>
</evidence>
<feature type="transmembrane region" description="Helical" evidence="14">
    <location>
        <begin position="204"/>
        <end position="221"/>
    </location>
</feature>
<dbReference type="STRING" id="395019.BMULJ_04807"/>
<dbReference type="Gene3D" id="1.20.1560.10">
    <property type="entry name" value="ABC transporter type 1, transmembrane domain"/>
    <property type="match status" value="1"/>
</dbReference>
<dbReference type="FunFam" id="3.40.50.300:FF:000299">
    <property type="entry name" value="ABC transporter ATP-binding protein/permease"/>
    <property type="match status" value="1"/>
</dbReference>
<dbReference type="CDD" id="cd18587">
    <property type="entry name" value="ABC_6TM_LapB_like"/>
    <property type="match status" value="1"/>
</dbReference>
<dbReference type="SMART" id="SM00382">
    <property type="entry name" value="AAA"/>
    <property type="match status" value="1"/>
</dbReference>
<keyword evidence="4" id="KW-0997">Cell inner membrane</keyword>
<reference evidence="18 19" key="1">
    <citation type="submission" date="2007-04" db="EMBL/GenBank/DDBJ databases">
        <title>Complete genome sequence of Burkholderia multivorans ATCC 17616.</title>
        <authorList>
            <person name="Ohtsubo Y."/>
            <person name="Yamashita A."/>
            <person name="Kurokawa K."/>
            <person name="Takami H."/>
            <person name="Yuhara S."/>
            <person name="Nishiyama E."/>
            <person name="Endo R."/>
            <person name="Miyazaki R."/>
            <person name="Ono A."/>
            <person name="Yano K."/>
            <person name="Ito M."/>
            <person name="Sota M."/>
            <person name="Yuji N."/>
            <person name="Hattori M."/>
            <person name="Tsuda M."/>
        </authorList>
    </citation>
    <scope>NUCLEOTIDE SEQUENCE [LARGE SCALE GENOMIC DNA]</scope>
    <source>
        <strain evidence="19">ATCC 17616 / 249</strain>
    </source>
</reference>
<dbReference type="InterPro" id="IPR036640">
    <property type="entry name" value="ABC1_TM_sf"/>
</dbReference>
<dbReference type="InterPro" id="IPR003593">
    <property type="entry name" value="AAA+_ATPase"/>
</dbReference>
<feature type="domain" description="ABC transporter" evidence="15">
    <location>
        <begin position="482"/>
        <end position="717"/>
    </location>
</feature>
<dbReference type="GO" id="GO:0034040">
    <property type="term" value="F:ATPase-coupled lipid transmembrane transporter activity"/>
    <property type="evidence" value="ECO:0007669"/>
    <property type="project" value="TreeGrafter"/>
</dbReference>
<sequence>MNDAFRPARDSGADLARWVDPLLFAARHLGLTVSPEQVRGTAAWAVGSAPETAIVDIAAAAGLAAQFVELPVAKLTATMLPALAMIDDAHVGVIVSIAAGRAIVQFAIDGQPVERAIDVNAPAPTWPARVLLVQRRVPMRDARVDDYLSAKPDTWLNDLFAAQWKVLLDLGAGSLFGNLLAIATSLFAMQVWDRVVPARATHTLWVLASGVALALVLELVLRTVRVSIADHFGKQADLTLSAMFFARVLDIRNDARPRSPGTLVAQLRDLEQLRELLTSSTMGVLIDIPFVVTFLFIIWMLGGPLAFVPLAAIPLLILPGVFAQIPLAKLSNQGLAESAMRNAILMESIYRAEDIKALQAEPRFRQLWDHTNRVNADIGLRQRRIAGLLVNLAQTVQQLAYVGVLIAGVYGILDSSLSFGAVLACSILTSRTIAPLGQIPAVLSRIQNVRAGKKGLDNLLALPVDHDPAVDAYHRPSLVGRYRFEDVTYSFDPQEKTVLNVPKLSIEPGERIAILGRVGAGKSTLLRLLGGLATPVQGRILFNDTPLPLIDVADVRRDVGMLLQESSLFYGTLRENLLIANPLATDDAILAAMKVACADQLLLRQPHGLDLKLRESGIGLSGGQKQALMLARVILRAPNVLLLDEPTASLDDATERAIVERLRQWLGNRTLIVATHRYPVLSIVDRIIVIDGGRIVRDGPKDEVLQALRGHATTAAQAGAATARAAAGDGGALPPAIAEEAR</sequence>
<dbReference type="PROSITE" id="PS50990">
    <property type="entry name" value="PEPTIDASE_C39"/>
    <property type="match status" value="1"/>
</dbReference>
<evidence type="ECO:0000256" key="14">
    <source>
        <dbReference type="SAM" id="Phobius"/>
    </source>
</evidence>
<dbReference type="eggNOG" id="COG2274">
    <property type="taxonomic scope" value="Bacteria"/>
</dbReference>
<comment type="subcellular location">
    <subcellularLocation>
        <location evidence="1">Cell membrane</location>
        <topology evidence="1">Multi-pass membrane protein</topology>
    </subcellularLocation>
</comment>
<proteinExistence type="inferred from homology"/>
<evidence type="ECO:0000256" key="5">
    <source>
        <dbReference type="ARBA" id="ARBA00022692"/>
    </source>
</evidence>
<evidence type="ECO:0000256" key="8">
    <source>
        <dbReference type="ARBA" id="ARBA00022840"/>
    </source>
</evidence>
<dbReference type="InterPro" id="IPR003439">
    <property type="entry name" value="ABC_transporter-like_ATP-bd"/>
</dbReference>
<dbReference type="SUPFAM" id="SSF52540">
    <property type="entry name" value="P-loop containing nucleoside triphosphate hydrolases"/>
    <property type="match status" value="1"/>
</dbReference>
<dbReference type="GO" id="GO:0140359">
    <property type="term" value="F:ABC-type transporter activity"/>
    <property type="evidence" value="ECO:0007669"/>
    <property type="project" value="InterPro"/>
</dbReference>
<dbReference type="SUPFAM" id="SSF90123">
    <property type="entry name" value="ABC transporter transmembrane region"/>
    <property type="match status" value="1"/>
</dbReference>
<dbReference type="InterPro" id="IPR027417">
    <property type="entry name" value="P-loop_NTPase"/>
</dbReference>
<keyword evidence="7" id="KW-0547">Nucleotide-binding</keyword>
<keyword evidence="6" id="KW-0354">Hemolysis</keyword>
<evidence type="ECO:0000313" key="18">
    <source>
        <dbReference type="EMBL" id="BAG46654.1"/>
    </source>
</evidence>
<keyword evidence="2" id="KW-0813">Transport</keyword>
<feature type="transmembrane region" description="Helical" evidence="14">
    <location>
        <begin position="166"/>
        <end position="192"/>
    </location>
</feature>
<dbReference type="AlphaFoldDB" id="A0A0H3KWA4"/>
<keyword evidence="8 18" id="KW-0067">ATP-binding</keyword>
<dbReference type="PANTHER" id="PTHR24221">
    <property type="entry name" value="ATP-BINDING CASSETTE SUB-FAMILY B"/>
    <property type="match status" value="1"/>
</dbReference>
<dbReference type="Gene3D" id="3.40.50.300">
    <property type="entry name" value="P-loop containing nucleotide triphosphate hydrolases"/>
    <property type="match status" value="1"/>
</dbReference>
<dbReference type="Gene3D" id="3.90.70.10">
    <property type="entry name" value="Cysteine proteinases"/>
    <property type="match status" value="1"/>
</dbReference>
<protein>
    <recommendedName>
        <fullName evidence="13">Cyclolysin secretion/processing ATP-binding protein CyaB</fullName>
    </recommendedName>
</protein>
<dbReference type="InterPro" id="IPR005074">
    <property type="entry name" value="Peptidase_C39"/>
</dbReference>
<evidence type="ECO:0000259" key="17">
    <source>
        <dbReference type="PROSITE" id="PS50990"/>
    </source>
</evidence>
<dbReference type="GO" id="GO:0006508">
    <property type="term" value="P:proteolysis"/>
    <property type="evidence" value="ECO:0007669"/>
    <property type="project" value="InterPro"/>
</dbReference>
<dbReference type="Pfam" id="PF00005">
    <property type="entry name" value="ABC_tran"/>
    <property type="match status" value="1"/>
</dbReference>
<organism evidence="18 19">
    <name type="scientific">Burkholderia multivorans (strain ATCC 17616 / 249)</name>
    <dbReference type="NCBI Taxonomy" id="395019"/>
    <lineage>
        <taxon>Bacteria</taxon>
        <taxon>Pseudomonadati</taxon>
        <taxon>Pseudomonadota</taxon>
        <taxon>Betaproteobacteria</taxon>
        <taxon>Burkholderiales</taxon>
        <taxon>Burkholderiaceae</taxon>
        <taxon>Burkholderia</taxon>
        <taxon>Burkholderia cepacia complex</taxon>
    </lineage>
</organism>
<dbReference type="NCBIfam" id="TIGR03375">
    <property type="entry name" value="type_I_sec_LssB"/>
    <property type="match status" value="1"/>
</dbReference>
<dbReference type="GO" id="GO:0005524">
    <property type="term" value="F:ATP binding"/>
    <property type="evidence" value="ECO:0007669"/>
    <property type="project" value="UniProtKB-KW"/>
</dbReference>
<dbReference type="PROSITE" id="PS00211">
    <property type="entry name" value="ABC_TRANSPORTER_1"/>
    <property type="match status" value="1"/>
</dbReference>
<accession>A0A0H3KWA4</accession>
<dbReference type="GO" id="GO:0031640">
    <property type="term" value="P:killing of cells of another organism"/>
    <property type="evidence" value="ECO:0007669"/>
    <property type="project" value="UniProtKB-KW"/>
</dbReference>